<keyword evidence="2" id="KW-1185">Reference proteome</keyword>
<gene>
    <name evidence="1" type="ORF">SCHCODRAFT_232699</name>
</gene>
<dbReference type="eggNOG" id="ENOG502QXCM">
    <property type="taxonomic scope" value="Eukaryota"/>
</dbReference>
<dbReference type="InParanoid" id="D8PSQ9"/>
<evidence type="ECO:0000313" key="1">
    <source>
        <dbReference type="EMBL" id="EFJ01181.1"/>
    </source>
</evidence>
<organism evidence="2">
    <name type="scientific">Schizophyllum commune (strain H4-8 / FGSC 9210)</name>
    <name type="common">Split gill fungus</name>
    <dbReference type="NCBI Taxonomy" id="578458"/>
    <lineage>
        <taxon>Eukaryota</taxon>
        <taxon>Fungi</taxon>
        <taxon>Dikarya</taxon>
        <taxon>Basidiomycota</taxon>
        <taxon>Agaricomycotina</taxon>
        <taxon>Agaricomycetes</taxon>
        <taxon>Agaricomycetidae</taxon>
        <taxon>Agaricales</taxon>
        <taxon>Schizophyllaceae</taxon>
        <taxon>Schizophyllum</taxon>
    </lineage>
</organism>
<dbReference type="HOGENOM" id="CLU_043410_0_0_1"/>
<dbReference type="EMBL" id="GL377303">
    <property type="protein sequence ID" value="EFJ01181.1"/>
    <property type="molecule type" value="Genomic_DNA"/>
</dbReference>
<evidence type="ECO:0000313" key="2">
    <source>
        <dbReference type="Proteomes" id="UP000007431"/>
    </source>
</evidence>
<reference evidence="1 2" key="1">
    <citation type="journal article" date="2010" name="Nat. Biotechnol.">
        <title>Genome sequence of the model mushroom Schizophyllum commune.</title>
        <authorList>
            <person name="Ohm R.A."/>
            <person name="de Jong J.F."/>
            <person name="Lugones L.G."/>
            <person name="Aerts A."/>
            <person name="Kothe E."/>
            <person name="Stajich J.E."/>
            <person name="de Vries R.P."/>
            <person name="Record E."/>
            <person name="Levasseur A."/>
            <person name="Baker S.E."/>
            <person name="Bartholomew K.A."/>
            <person name="Coutinho P.M."/>
            <person name="Erdmann S."/>
            <person name="Fowler T.J."/>
            <person name="Gathman A.C."/>
            <person name="Lombard V."/>
            <person name="Henrissat B."/>
            <person name="Knabe N."/>
            <person name="Kuees U."/>
            <person name="Lilly W.W."/>
            <person name="Lindquist E."/>
            <person name="Lucas S."/>
            <person name="Magnuson J.K."/>
            <person name="Piumi F."/>
            <person name="Raudaskoski M."/>
            <person name="Salamov A."/>
            <person name="Schmutz J."/>
            <person name="Schwarze F.W.M.R."/>
            <person name="vanKuyk P.A."/>
            <person name="Horton J.S."/>
            <person name="Grigoriev I.V."/>
            <person name="Woesten H.A.B."/>
        </authorList>
    </citation>
    <scope>NUCLEOTIDE SEQUENCE [LARGE SCALE GENOMIC DNA]</scope>
    <source>
        <strain evidence="2">H4-8 / FGSC 9210</strain>
    </source>
</reference>
<accession>D8PSQ9</accession>
<dbReference type="PANTHER" id="PTHR37563">
    <property type="entry name" value="PHYTANOYL-COA DIOXYGENASE FAMILY PROTEIN (AFU_ORTHOLOGUE AFUA_2G03330)"/>
    <property type="match status" value="1"/>
</dbReference>
<dbReference type="GeneID" id="9596113"/>
<protein>
    <recommendedName>
        <fullName evidence="3">Phytanoyl-CoA dioxygenase</fullName>
    </recommendedName>
</protein>
<evidence type="ECO:0008006" key="3">
    <source>
        <dbReference type="Google" id="ProtNLM"/>
    </source>
</evidence>
<dbReference type="AlphaFoldDB" id="D8PSQ9"/>
<dbReference type="Proteomes" id="UP000007431">
    <property type="component" value="Unassembled WGS sequence"/>
</dbReference>
<dbReference type="Pfam" id="PF05721">
    <property type="entry name" value="PhyH"/>
    <property type="match status" value="1"/>
</dbReference>
<dbReference type="SUPFAM" id="SSF51197">
    <property type="entry name" value="Clavaminate synthase-like"/>
    <property type="match status" value="1"/>
</dbReference>
<dbReference type="Gene3D" id="2.60.120.620">
    <property type="entry name" value="q2cbj1_9rhob like domain"/>
    <property type="match status" value="1"/>
</dbReference>
<dbReference type="KEGG" id="scm:SCHCO_02605568"/>
<dbReference type="VEuPathDB" id="FungiDB:SCHCODRAFT_02605568"/>
<dbReference type="OrthoDB" id="407832at2759"/>
<dbReference type="OMA" id="IRDFRLW"/>
<proteinExistence type="predicted"/>
<dbReference type="InterPro" id="IPR051961">
    <property type="entry name" value="Fungal_Metabolite_Diox"/>
</dbReference>
<dbReference type="RefSeq" id="XP_003036083.1">
    <property type="nucleotide sequence ID" value="XM_003036037.1"/>
</dbReference>
<sequence>MVQLPITPGSVTLTDAERESGKWTPANLQRALELLHRDGVLVLNNIVPISDLEKLRDSMLPTAHKIKSQKLDLTQFNHGVASNFLQSPPLSDPALQLPSVYTNPFVVSMAEHYLGPNLQLPFITANVACAQTTERQPVHKDASYRHPEARWGMVANFLLSDFVPANGSTEFWLGTHVNTGQRDQMWASLDADAPTCDIIPARLEERRAVRPPSQVDVKFGSVVLRDMCVWHAGMPNPSTEDRIMIAVSYFPSWFPVGQGFKAPASIKPLFTSLSPRVSVLATYVPDDEWDAEFLSAPMKIAYAPPRGLQWKTIGDIPNEEKVLNPRFQGNHGVKY</sequence>
<name>D8PSQ9_SCHCM</name>
<dbReference type="PANTHER" id="PTHR37563:SF2">
    <property type="entry name" value="PHYTANOYL-COA DIOXYGENASE FAMILY PROTEIN (AFU_ORTHOLOGUE AFUA_2G03330)"/>
    <property type="match status" value="1"/>
</dbReference>
<dbReference type="InterPro" id="IPR008775">
    <property type="entry name" value="Phytyl_CoA_dOase-like"/>
</dbReference>